<reference evidence="1" key="2">
    <citation type="submission" date="2014-06" db="EMBL/GenBank/DDBJ databases">
        <title>The complete genome of Blastobotrys (Arxula) adeninivorans LS3 - a yeast of biotechnological interest.</title>
        <authorList>
            <person name="Kunze G."/>
            <person name="Gaillardin C."/>
            <person name="Czernicka M."/>
            <person name="Durrens P."/>
            <person name="Martin T."/>
            <person name="Boer E."/>
            <person name="Gabaldon T."/>
            <person name="Cruz J."/>
            <person name="Talla E."/>
            <person name="Marck C."/>
            <person name="Goffeau A."/>
            <person name="Barbe V."/>
            <person name="Baret P."/>
            <person name="Baronian K."/>
            <person name="Beier S."/>
            <person name="Bleykasten C."/>
            <person name="Bode R."/>
            <person name="Casaregola S."/>
            <person name="Despons L."/>
            <person name="Fairhead C."/>
            <person name="Giersberg M."/>
            <person name="Gierski P."/>
            <person name="Hahnel U."/>
            <person name="Hartmann A."/>
            <person name="Jankowska D."/>
            <person name="Jubin C."/>
            <person name="Jung P."/>
            <person name="Lafontaine I."/>
            <person name="Leh-Louis V."/>
            <person name="Lemaire M."/>
            <person name="Marcet-Houben M."/>
            <person name="Mascher M."/>
            <person name="Morel G."/>
            <person name="Richard G.-F."/>
            <person name="Riechen J."/>
            <person name="Sacerdot C."/>
            <person name="Sarkar A."/>
            <person name="Savel G."/>
            <person name="Schacherer J."/>
            <person name="Sherman D."/>
            <person name="Straub M.-L."/>
            <person name="Stein N."/>
            <person name="Thierry A."/>
            <person name="Trautwein-Schult A."/>
            <person name="Westhof E."/>
            <person name="Worch S."/>
            <person name="Dujon B."/>
            <person name="Souciet J.-L."/>
            <person name="Wincker P."/>
            <person name="Scholz U."/>
            <person name="Neuveglise N."/>
        </authorList>
    </citation>
    <scope>NUCLEOTIDE SEQUENCE</scope>
    <source>
        <strain evidence="1">LS3</strain>
    </source>
</reference>
<dbReference type="AlphaFoldDB" id="A0A060T5E4"/>
<dbReference type="PhylomeDB" id="A0A060T5E4"/>
<dbReference type="InterPro" id="IPR010828">
    <property type="entry name" value="Atf2/Sli1-like"/>
</dbReference>
<reference evidence="1" key="1">
    <citation type="submission" date="2014-02" db="EMBL/GenBank/DDBJ databases">
        <authorList>
            <person name="Genoscope - CEA"/>
        </authorList>
    </citation>
    <scope>NUCLEOTIDE SEQUENCE</scope>
    <source>
        <strain evidence="1">LS3</strain>
    </source>
</reference>
<dbReference type="SUPFAM" id="SSF52777">
    <property type="entry name" value="CoA-dependent acyltransferases"/>
    <property type="match status" value="2"/>
</dbReference>
<sequence length="460" mass="50195">MRTVGPLEMYSVRRNQLRLNSVVIVAAQYSQTLTKQCLYRALAGLIEREPFLTATVFGVDSDEVVLKQVDCIDLDKIVTFDDTCTSFEQLSDSLIPGTCLPYEDPSLPVWRLYVIGKDQKELAFAFDHVCFDGGSGPLFHTKLLDQLNHISTTDSPIPSVLTKDSDAGEADATFPSMDFLPNLEKLVDMRPPWSFMLKVVGQMALQKWWPDKKWTGPPPVATMESASTFTQLDADTVGQLLKLSKSNGVTLTSLLYAVFMRAIVDSGLVPESASNHKFDCACPVNARKYISHPPGMDTALGNYVFNFHDSRFTPNDKDIFSIASKFNTNLRKALSAPTDIAYEIGLLGMINVKSYVHGATKAAARGSTAEISNLGTYDFFTASTENSSSTKKWHISSLSFTQGSSAMGAPFMLNLVSVKKGPLTLGISTCTNKQDCTSLVRAMSAIISNLTSSSSISSDA</sequence>
<dbReference type="InterPro" id="IPR023213">
    <property type="entry name" value="CAT-like_dom_sf"/>
</dbReference>
<dbReference type="InterPro" id="IPR052058">
    <property type="entry name" value="Alcohol_O-acetyltransferase"/>
</dbReference>
<accession>A0A060T5E4</accession>
<gene>
    <name evidence="1" type="ORF">GNLVRS02_ARAD1B03916g</name>
</gene>
<dbReference type="PANTHER" id="PTHR28037:SF1">
    <property type="entry name" value="ALCOHOL O-ACETYLTRANSFERASE 1-RELATED"/>
    <property type="match status" value="1"/>
</dbReference>
<dbReference type="Gene3D" id="3.30.559.10">
    <property type="entry name" value="Chloramphenicol acetyltransferase-like domain"/>
    <property type="match status" value="1"/>
</dbReference>
<organism evidence="1">
    <name type="scientific">Blastobotrys adeninivorans</name>
    <name type="common">Yeast</name>
    <name type="synonym">Arxula adeninivorans</name>
    <dbReference type="NCBI Taxonomy" id="409370"/>
    <lineage>
        <taxon>Eukaryota</taxon>
        <taxon>Fungi</taxon>
        <taxon>Dikarya</taxon>
        <taxon>Ascomycota</taxon>
        <taxon>Saccharomycotina</taxon>
        <taxon>Dipodascomycetes</taxon>
        <taxon>Dipodascales</taxon>
        <taxon>Trichomonascaceae</taxon>
        <taxon>Blastobotrys</taxon>
    </lineage>
</organism>
<name>A0A060T5E4_BLAAD</name>
<dbReference type="Gene3D" id="3.30.559.30">
    <property type="entry name" value="Nonribosomal peptide synthetase, condensation domain"/>
    <property type="match status" value="1"/>
</dbReference>
<dbReference type="PANTHER" id="PTHR28037">
    <property type="entry name" value="ALCOHOL O-ACETYLTRANSFERASE 1-RELATED"/>
    <property type="match status" value="1"/>
</dbReference>
<evidence type="ECO:0000313" key="1">
    <source>
        <dbReference type="EMBL" id="CDP36039.1"/>
    </source>
</evidence>
<dbReference type="GO" id="GO:0008080">
    <property type="term" value="F:N-acetyltransferase activity"/>
    <property type="evidence" value="ECO:0007669"/>
    <property type="project" value="TreeGrafter"/>
</dbReference>
<dbReference type="EMBL" id="HG937692">
    <property type="protein sequence ID" value="CDP36039.1"/>
    <property type="molecule type" value="Genomic_DNA"/>
</dbReference>
<proteinExistence type="predicted"/>
<dbReference type="Pfam" id="PF07247">
    <property type="entry name" value="AATase"/>
    <property type="match status" value="1"/>
</dbReference>
<protein>
    <submittedName>
        <fullName evidence="1">ARAD1B03916p</fullName>
    </submittedName>
</protein>